<evidence type="ECO:0000313" key="5">
    <source>
        <dbReference type="Proteomes" id="UP001500713"/>
    </source>
</evidence>
<dbReference type="Gene3D" id="3.30.70.270">
    <property type="match status" value="1"/>
</dbReference>
<dbReference type="InterPro" id="IPR000160">
    <property type="entry name" value="GGDEF_dom"/>
</dbReference>
<dbReference type="EMBL" id="BAAAEM010000002">
    <property type="protein sequence ID" value="GAA0478573.1"/>
    <property type="molecule type" value="Genomic_DNA"/>
</dbReference>
<dbReference type="InterPro" id="IPR043128">
    <property type="entry name" value="Rev_trsase/Diguanyl_cyclase"/>
</dbReference>
<evidence type="ECO:0000313" key="4">
    <source>
        <dbReference type="EMBL" id="GAA0478573.1"/>
    </source>
</evidence>
<comment type="catalytic activity">
    <reaction evidence="2">
        <text>2 GTP = 3',3'-c-di-GMP + 2 diphosphate</text>
        <dbReference type="Rhea" id="RHEA:24898"/>
        <dbReference type="ChEBI" id="CHEBI:33019"/>
        <dbReference type="ChEBI" id="CHEBI:37565"/>
        <dbReference type="ChEBI" id="CHEBI:58805"/>
        <dbReference type="EC" id="2.7.7.65"/>
    </reaction>
</comment>
<gene>
    <name evidence="4" type="ORF">GCM10009096_20630</name>
</gene>
<dbReference type="NCBIfam" id="TIGR00254">
    <property type="entry name" value="GGDEF"/>
    <property type="match status" value="1"/>
</dbReference>
<dbReference type="InterPro" id="IPR050469">
    <property type="entry name" value="Diguanylate_Cyclase"/>
</dbReference>
<organism evidence="4 5">
    <name type="scientific">Parasphingorhabdus litoris</name>
    <dbReference type="NCBI Taxonomy" id="394733"/>
    <lineage>
        <taxon>Bacteria</taxon>
        <taxon>Pseudomonadati</taxon>
        <taxon>Pseudomonadota</taxon>
        <taxon>Alphaproteobacteria</taxon>
        <taxon>Sphingomonadales</taxon>
        <taxon>Sphingomonadaceae</taxon>
        <taxon>Parasphingorhabdus</taxon>
    </lineage>
</organism>
<dbReference type="PANTHER" id="PTHR45138">
    <property type="entry name" value="REGULATORY COMPONENTS OF SENSORY TRANSDUCTION SYSTEM"/>
    <property type="match status" value="1"/>
</dbReference>
<accession>A0ABN1AK57</accession>
<keyword evidence="5" id="KW-1185">Reference proteome</keyword>
<dbReference type="PROSITE" id="PS50887">
    <property type="entry name" value="GGDEF"/>
    <property type="match status" value="1"/>
</dbReference>
<dbReference type="InterPro" id="IPR029787">
    <property type="entry name" value="Nucleotide_cyclase"/>
</dbReference>
<dbReference type="EC" id="2.7.7.65" evidence="1"/>
<dbReference type="Proteomes" id="UP001500713">
    <property type="component" value="Unassembled WGS sequence"/>
</dbReference>
<dbReference type="RefSeq" id="WP_229954616.1">
    <property type="nucleotide sequence ID" value="NZ_BAAAEM010000002.1"/>
</dbReference>
<feature type="domain" description="GGDEF" evidence="3">
    <location>
        <begin position="35"/>
        <end position="159"/>
    </location>
</feature>
<evidence type="ECO:0000259" key="3">
    <source>
        <dbReference type="PROSITE" id="PS50887"/>
    </source>
</evidence>
<reference evidence="4 5" key="1">
    <citation type="journal article" date="2019" name="Int. J. Syst. Evol. Microbiol.">
        <title>The Global Catalogue of Microorganisms (GCM) 10K type strain sequencing project: providing services to taxonomists for standard genome sequencing and annotation.</title>
        <authorList>
            <consortium name="The Broad Institute Genomics Platform"/>
            <consortium name="The Broad Institute Genome Sequencing Center for Infectious Disease"/>
            <person name="Wu L."/>
            <person name="Ma J."/>
        </authorList>
    </citation>
    <scope>NUCLEOTIDE SEQUENCE [LARGE SCALE GENOMIC DNA]</scope>
    <source>
        <strain evidence="4 5">JCM 14162</strain>
    </source>
</reference>
<dbReference type="CDD" id="cd01949">
    <property type="entry name" value="GGDEF"/>
    <property type="match status" value="1"/>
</dbReference>
<sequence length="159" mass="17682">MEQRANHDVLTGLPNRRFFIESLEKRVMRCQRYGDNTALLFLDVDDLKVINDTYGHAAGDFLLINLADILKDNIRSCDMVARIGGDEFALLLDNLDADQVERKILALIDRIKTANLVYRGEAILIGAAIGYSFVGPTDTVAALMSRADEAMYQSKKDGA</sequence>
<dbReference type="PANTHER" id="PTHR45138:SF9">
    <property type="entry name" value="DIGUANYLATE CYCLASE DGCM-RELATED"/>
    <property type="match status" value="1"/>
</dbReference>
<dbReference type="SMART" id="SM00267">
    <property type="entry name" value="GGDEF"/>
    <property type="match status" value="1"/>
</dbReference>
<evidence type="ECO:0000256" key="1">
    <source>
        <dbReference type="ARBA" id="ARBA00012528"/>
    </source>
</evidence>
<evidence type="ECO:0000256" key="2">
    <source>
        <dbReference type="ARBA" id="ARBA00034247"/>
    </source>
</evidence>
<protein>
    <recommendedName>
        <fullName evidence="1">diguanylate cyclase</fullName>
        <ecNumber evidence="1">2.7.7.65</ecNumber>
    </recommendedName>
</protein>
<dbReference type="SUPFAM" id="SSF55073">
    <property type="entry name" value="Nucleotide cyclase"/>
    <property type="match status" value="1"/>
</dbReference>
<dbReference type="Pfam" id="PF00990">
    <property type="entry name" value="GGDEF"/>
    <property type="match status" value="1"/>
</dbReference>
<name>A0ABN1AK57_9SPHN</name>
<comment type="caution">
    <text evidence="4">The sequence shown here is derived from an EMBL/GenBank/DDBJ whole genome shotgun (WGS) entry which is preliminary data.</text>
</comment>
<proteinExistence type="predicted"/>